<evidence type="ECO:0000313" key="1">
    <source>
        <dbReference type="EMBL" id="GEK57096.1"/>
    </source>
</evidence>
<gene>
    <name evidence="1" type="ORF">MHA01_00010</name>
</gene>
<accession>A0A510Y1B4</accession>
<protein>
    <recommendedName>
        <fullName evidence="3">Tetracyclin repressor-like C-terminal domain-containing protein</fullName>
    </recommendedName>
</protein>
<dbReference type="STRING" id="1371.GCA_900166605_02224"/>
<keyword evidence="2" id="KW-1185">Reference proteome</keyword>
<name>A0A510Y1B4_MARHA</name>
<proteinExistence type="predicted"/>
<dbReference type="AlphaFoldDB" id="A0A510Y1B4"/>
<dbReference type="EMBL" id="BJUN01000001">
    <property type="protein sequence ID" value="GEK57096.1"/>
    <property type="molecule type" value="Genomic_DNA"/>
</dbReference>
<organism evidence="1 2">
    <name type="scientific">Marinococcus halophilus</name>
    <dbReference type="NCBI Taxonomy" id="1371"/>
    <lineage>
        <taxon>Bacteria</taxon>
        <taxon>Bacillati</taxon>
        <taxon>Bacillota</taxon>
        <taxon>Bacilli</taxon>
        <taxon>Bacillales</taxon>
        <taxon>Bacillaceae</taxon>
        <taxon>Marinococcus</taxon>
    </lineage>
</organism>
<comment type="caution">
    <text evidence="1">The sequence shown here is derived from an EMBL/GenBank/DDBJ whole genome shotgun (WGS) entry which is preliminary data.</text>
</comment>
<dbReference type="RefSeq" id="WP_233133195.1">
    <property type="nucleotide sequence ID" value="NZ_BJUN01000001.1"/>
</dbReference>
<dbReference type="Proteomes" id="UP000321051">
    <property type="component" value="Unassembled WGS sequence"/>
</dbReference>
<evidence type="ECO:0000313" key="2">
    <source>
        <dbReference type="Proteomes" id="UP000321051"/>
    </source>
</evidence>
<sequence length="147" mass="16977">MSARMGQEMDEILSRLEEDYVRAVKGNESGNVEDFVEKFLYDSWAYNEENMDNIKSVLSRYTRKEIHQSTFSGSFNEMVGHLQKKLKELDRDKNYPALHTDYGASVVVAFVDGLIIQYYVGVYSIDQLKNMTPAFKRLILEALTVET</sequence>
<evidence type="ECO:0008006" key="3">
    <source>
        <dbReference type="Google" id="ProtNLM"/>
    </source>
</evidence>
<reference evidence="1 2" key="1">
    <citation type="submission" date="2019-07" db="EMBL/GenBank/DDBJ databases">
        <title>Whole genome shotgun sequence of Marinococcus halophilus NBRC 102359.</title>
        <authorList>
            <person name="Hosoyama A."/>
            <person name="Uohara A."/>
            <person name="Ohji S."/>
            <person name="Ichikawa N."/>
        </authorList>
    </citation>
    <scope>NUCLEOTIDE SEQUENCE [LARGE SCALE GENOMIC DNA]</scope>
    <source>
        <strain evidence="1 2">NBRC 102359</strain>
    </source>
</reference>